<evidence type="ECO:0000256" key="15">
    <source>
        <dbReference type="ARBA" id="ARBA00023254"/>
    </source>
</evidence>
<dbReference type="STRING" id="113226.A0A139IV57"/>
<evidence type="ECO:0000313" key="26">
    <source>
        <dbReference type="EMBL" id="KXT18615.1"/>
    </source>
</evidence>
<dbReference type="InterPro" id="IPR012993">
    <property type="entry name" value="UME"/>
</dbReference>
<feature type="domain" description="FATC" evidence="25">
    <location>
        <begin position="2354"/>
        <end position="2387"/>
    </location>
</feature>
<organism evidence="26 27">
    <name type="scientific">Pseudocercospora musae</name>
    <dbReference type="NCBI Taxonomy" id="113226"/>
    <lineage>
        <taxon>Eukaryota</taxon>
        <taxon>Fungi</taxon>
        <taxon>Dikarya</taxon>
        <taxon>Ascomycota</taxon>
        <taxon>Pezizomycotina</taxon>
        <taxon>Dothideomycetes</taxon>
        <taxon>Dothideomycetidae</taxon>
        <taxon>Mycosphaerellales</taxon>
        <taxon>Mycosphaerellaceae</taxon>
        <taxon>Pseudocercospora</taxon>
    </lineage>
</organism>
<dbReference type="InterPro" id="IPR014009">
    <property type="entry name" value="PIK_FAT"/>
</dbReference>
<feature type="domain" description="FAT" evidence="24">
    <location>
        <begin position="1349"/>
        <end position="1936"/>
    </location>
</feature>
<evidence type="ECO:0000256" key="21">
    <source>
        <dbReference type="ARBA" id="ARBA00048679"/>
    </source>
</evidence>
<dbReference type="GO" id="GO:0006281">
    <property type="term" value="P:DNA repair"/>
    <property type="evidence" value="ECO:0007669"/>
    <property type="project" value="UniProtKB-KW"/>
</dbReference>
<dbReference type="OrthoDB" id="381190at2759"/>
<dbReference type="SMART" id="SM00146">
    <property type="entry name" value="PI3Kc"/>
    <property type="match status" value="1"/>
</dbReference>
<keyword evidence="6" id="KW-0723">Serine/threonine-protein kinase</keyword>
<dbReference type="InterPro" id="IPR057564">
    <property type="entry name" value="HEAT_ATR"/>
</dbReference>
<reference evidence="26 27" key="1">
    <citation type="submission" date="2015-07" db="EMBL/GenBank/DDBJ databases">
        <title>Comparative genomics of the Sigatoka disease complex on banana suggests a link between parallel evolutionary changes in Pseudocercospora fijiensis and Pseudocercospora eumusae and increased virulence on the banana host.</title>
        <authorList>
            <person name="Chang T.-C."/>
            <person name="Salvucci A."/>
            <person name="Crous P.W."/>
            <person name="Stergiopoulos I."/>
        </authorList>
    </citation>
    <scope>NUCLEOTIDE SEQUENCE [LARGE SCALE GENOMIC DNA]</scope>
    <source>
        <strain evidence="26 27">CBS 116634</strain>
    </source>
</reference>
<dbReference type="Pfam" id="PF00454">
    <property type="entry name" value="PI3_PI4_kinase"/>
    <property type="match status" value="1"/>
</dbReference>
<dbReference type="Pfam" id="PF08064">
    <property type="entry name" value="UME"/>
    <property type="match status" value="1"/>
</dbReference>
<sequence>MARQTHPPKNGFHANDNGPPPSTLAAQIVQNQTRQPTSQPKDESAIFRGLLHEILHNQGVQETDVNVNAQLVSVVVQAGLIPLTTENPFADWHLLLQQATDSIAVIETTVKRQPEVLQARQSPNDPPLVLTILLALIGICGRPKCEDVPSRRLLGSLLSSLSSSLDLWQHMSVLRSVLQDCVDDILSICDETQISTDSVDLKLPPARSLTKLCSNTENSITMPQGNTTSVSDPTRAFLVALEFIQIEALDESWRQDAYLRAQQALLGRRPGLLKSQLWDKALEQLLHAPFNWVLSATLIQNFDTLRLSASNQRMLASTILDILGRTANVAKDAILTALRSIASSEHWSEMQEDLRIAIATWFGRFETQEQAPDQIAILRDSLRGEDSMTDGDLENNFQRLAIAHGCPGRRPRLRKRRRVSEDGSDARANVVCRRAAQCLMGVATTDVSAMPDVAPSIYMTLSEDQKCAAWQVLADLAEVELDATISTVSRLLEVRDLHDTKRPRILSVLAVRACVERTSEVAYTSLTSSSFGKHVLNAIQSSLRELRIAAAHSIACFLRQSLPESIRSQNRQLALEWLRGLSDRNIANEQETLIATWGQVALSCEDAELNLVLLRLVEYLGHGNPLICALAFNEIEAIAAARGQAPKDLFSPFWRSIAVTVVQDLHSRPQKTQQLCDLLNVDVDTFLTLTQQQTLPYLVLNKKKDVLQRIAHARGISSTVYDICMQPISNLASILALLLSQSASDAEDLAFACLIEVAPELRQADIASLVKLDAVLVACEMLKLCGDEGPARKSRAYQAFQTLAHIAERAPGQRKAHSKSSKAVEQFLENQVLGILTHFSGVLENGPGANSTPEKIKCLKGLADMLILGRGKLSFALPQIRSCLHSGLEQPGLCEVAYDAWLTMIPVLEEDDIPEIVDETFVLIARHWSAISPDLQQKTHEMLGQLVKSHNTMLQENIMTLPSLEGIPLLSKFAAEFERLRTLKSVESHCKAFAKRLKDDSGMVTLQAIDELVPFLEKHQDFVHDTAASEHPSPVLADLLCALLDATVKYSNTDVLVARQCGKALGIIGCLDPNRVEASRKKRNLLVLSNFDKASEVIDWVVSLLEDVLVKSFKSVTNARAQGFVAYTMQELLGFCNFTEITALRPRSSQMPGPVNRWNEMPEQVRTTLTPLLTSKYRVSSGSTPSAPDRTYPSFSADESHGHWLRSITFDLMFKGKGENAKAIFELLARIVRGNDLGIARFVFPYAALNVIIGGTETEFKQLVDEFMSVLKSSPSSSSQQETIQLCSESVFAVLDYMSTWLREKRKELSETRAAAYKTGRSPNEFDEARDMGQIETVERFLASIPAAIIADQAMYCRSYARALFHWEQHIRQERSRFIPTGQSPLIPTARQTEKEELMYERLQDIYGHIDEPDGLEGIAAHLPLVTEEQQTINHAKAGRWTAAQAWYELQLADNPSRTDLQHDLLRCLQETGQYAPLLRYANSFLDASQDPEALQDAIKTHLPLAAEACWMTQDFRGLEQRLQLLPKEEAPDFNLGIGRSIVHAAGETSGSLSEDVSSLRQSIVEGLSMSSTDSLQTCHAEMVKLHVLYEMEALMTTNRNGSSGLMKTFEKRLNAVGAYVHDKQYILGIRRAVMRLRPESYSQSKAGSLWLATARLARQSKNINSAYNAVLKAYDCEDKGAKIEEARLLWHEGHQRQAIQSLQAAIDSGIFDEEETSSGSRMDVNVSSNLSEINGFKQNPLAGKAMLLLAKWLDASGQSQTKDMTDRYQLAARRHQRWEKGHYYLGKHYTKLLEAQKALPRDKQTQTFLTGDLTKLVIDNSLRSIPFGNKYWHETIPRILTLWLQLGMDAEKRTPKEDQATFDKRVKSLQACNRQLQKYFERVPPYVFYHALPQLISRITHPHPDVWKQICNILMRIAANHPSQTLWSLLAVIKSRDRTRVERGQEVLNKLKDPKNKPKNDSSVMDLRTLIAQGIKLCDGLLLACEQPIEARTPAVSLTKNLMFNHKLAPSNLVVPVEATLTATAPPVSNSDTIRKHKAFAHDKITIAGFEDHVLVLNSLQRPRKITVRGSDGRLYGLLCKPRDDLRKDQRLMEFNGIINRALKRNTDSSKRRLYIKTYAVTPLSEESGILEWVEGIKPIRDILLGLYSRKGVRPNYNDIKKSLDRASENHENAHIFAEEVLKQFTPALHEWFTETYPEPETWVNSRLRYSRSAAVMSIVGHILGLGDRHGENILLEESTGGVFHVDFNCLFDKGQTFEKPELVPFRLTHNMVDAMGPYGYEGPFRKCSELTLGLLRQERDTLMTVLETFLYDPTTDFVGKKKRCTAGVPETPADILESVATKLKGLLKGESVPLSVEGYVDALIQQATSPFNLASMYIGKFHHWVLSFRDHTTWLTCLMFRLVFVPVRADVVEDVGGEVWTSWDGRSVVATLNSREEMARAHG</sequence>
<feature type="region of interest" description="Disordered" evidence="22">
    <location>
        <begin position="1"/>
        <end position="24"/>
    </location>
</feature>
<evidence type="ECO:0000256" key="16">
    <source>
        <dbReference type="ARBA" id="ARBA00025079"/>
    </source>
</evidence>
<dbReference type="SMART" id="SM01343">
    <property type="entry name" value="FATC"/>
    <property type="match status" value="1"/>
</dbReference>
<keyword evidence="14" id="KW-0539">Nucleus</keyword>
<dbReference type="Pfam" id="PF02260">
    <property type="entry name" value="FATC"/>
    <property type="match status" value="1"/>
</dbReference>
<comment type="similarity">
    <text evidence="2">Belongs to the PI3/PI4-kinase family. ATM subfamily.</text>
</comment>
<keyword evidence="8" id="KW-0547">Nucleotide-binding</keyword>
<keyword evidence="7" id="KW-0808">Transferase</keyword>
<keyword evidence="10" id="KW-0418">Kinase</keyword>
<accession>A0A139IV57</accession>
<dbReference type="GO" id="GO:0000077">
    <property type="term" value="P:DNA damage checkpoint signaling"/>
    <property type="evidence" value="ECO:0007669"/>
    <property type="project" value="TreeGrafter"/>
</dbReference>
<evidence type="ECO:0000256" key="4">
    <source>
        <dbReference type="ARBA" id="ARBA00012513"/>
    </source>
</evidence>
<evidence type="ECO:0000256" key="18">
    <source>
        <dbReference type="ARBA" id="ARBA00030459"/>
    </source>
</evidence>
<dbReference type="PANTHER" id="PTHR11139:SF125">
    <property type="entry name" value="SERINE_THREONINE-PROTEIN KINASE MEC1"/>
    <property type="match status" value="1"/>
</dbReference>
<keyword evidence="13" id="KW-0234">DNA repair</keyword>
<evidence type="ECO:0000256" key="14">
    <source>
        <dbReference type="ARBA" id="ARBA00023242"/>
    </source>
</evidence>
<dbReference type="SUPFAM" id="SSF56112">
    <property type="entry name" value="Protein kinase-like (PK-like)"/>
    <property type="match status" value="1"/>
</dbReference>
<evidence type="ECO:0000256" key="17">
    <source>
        <dbReference type="ARBA" id="ARBA00029679"/>
    </source>
</evidence>
<evidence type="ECO:0000256" key="13">
    <source>
        <dbReference type="ARBA" id="ARBA00023204"/>
    </source>
</evidence>
<dbReference type="InterPro" id="IPR003152">
    <property type="entry name" value="FATC_dom"/>
</dbReference>
<dbReference type="Pfam" id="PF25385">
    <property type="entry name" value="HEAT_MEC1_N"/>
    <property type="match status" value="1"/>
</dbReference>
<name>A0A139IV57_9PEZI</name>
<dbReference type="InterPro" id="IPR000403">
    <property type="entry name" value="PI3/4_kinase_cat_dom"/>
</dbReference>
<evidence type="ECO:0000259" key="23">
    <source>
        <dbReference type="PROSITE" id="PS50290"/>
    </source>
</evidence>
<proteinExistence type="inferred from homology"/>
<dbReference type="InterPro" id="IPR050517">
    <property type="entry name" value="DDR_Repair_Kinase"/>
</dbReference>
<dbReference type="Pfam" id="PF02259">
    <property type="entry name" value="FAT"/>
    <property type="match status" value="1"/>
</dbReference>
<evidence type="ECO:0000256" key="2">
    <source>
        <dbReference type="ARBA" id="ARBA00010769"/>
    </source>
</evidence>
<comment type="caution">
    <text evidence="26">The sequence shown here is derived from an EMBL/GenBank/DDBJ whole genome shotgun (WGS) entry which is preliminary data.</text>
</comment>
<evidence type="ECO:0000256" key="10">
    <source>
        <dbReference type="ARBA" id="ARBA00022777"/>
    </source>
</evidence>
<dbReference type="EC" id="2.7.11.1" evidence="4"/>
<dbReference type="Gene3D" id="1.10.1070.11">
    <property type="entry name" value="Phosphatidylinositol 3-/4-kinase, catalytic domain"/>
    <property type="match status" value="1"/>
</dbReference>
<dbReference type="PROSITE" id="PS00916">
    <property type="entry name" value="PI3_4_KINASE_2"/>
    <property type="match status" value="1"/>
</dbReference>
<evidence type="ECO:0000256" key="12">
    <source>
        <dbReference type="ARBA" id="ARBA00022853"/>
    </source>
</evidence>
<dbReference type="Gene3D" id="3.30.1010.10">
    <property type="entry name" value="Phosphatidylinositol 3-kinase Catalytic Subunit, Chain A, domain 4"/>
    <property type="match status" value="1"/>
</dbReference>
<evidence type="ECO:0000256" key="20">
    <source>
        <dbReference type="ARBA" id="ARBA00047899"/>
    </source>
</evidence>
<dbReference type="PROSITE" id="PS50290">
    <property type="entry name" value="PI3_4_KINASE_3"/>
    <property type="match status" value="1"/>
</dbReference>
<dbReference type="InterPro" id="IPR003151">
    <property type="entry name" value="PIK-rel_kinase_FAT"/>
</dbReference>
<evidence type="ECO:0000256" key="22">
    <source>
        <dbReference type="SAM" id="MobiDB-lite"/>
    </source>
</evidence>
<keyword evidence="12" id="KW-0156">Chromatin regulator</keyword>
<dbReference type="InterPro" id="IPR036940">
    <property type="entry name" value="PI3/4_kinase_cat_sf"/>
</dbReference>
<dbReference type="InterPro" id="IPR018936">
    <property type="entry name" value="PI3/4_kinase_CS"/>
</dbReference>
<keyword evidence="11" id="KW-0067">ATP-binding</keyword>
<feature type="domain" description="PI3K/PI4K catalytic" evidence="23">
    <location>
        <begin position="2051"/>
        <end position="2374"/>
    </location>
</feature>
<dbReference type="PROSITE" id="PS51189">
    <property type="entry name" value="FAT"/>
    <property type="match status" value="1"/>
</dbReference>
<comment type="catalytic activity">
    <reaction evidence="21">
        <text>L-seryl-[protein] + ATP = O-phospho-L-seryl-[protein] + ADP + H(+)</text>
        <dbReference type="Rhea" id="RHEA:17989"/>
        <dbReference type="Rhea" id="RHEA-COMP:9863"/>
        <dbReference type="Rhea" id="RHEA-COMP:11604"/>
        <dbReference type="ChEBI" id="CHEBI:15378"/>
        <dbReference type="ChEBI" id="CHEBI:29999"/>
        <dbReference type="ChEBI" id="CHEBI:30616"/>
        <dbReference type="ChEBI" id="CHEBI:83421"/>
        <dbReference type="ChEBI" id="CHEBI:456216"/>
        <dbReference type="EC" id="2.7.11.1"/>
    </reaction>
</comment>
<dbReference type="GO" id="GO:0000723">
    <property type="term" value="P:telomere maintenance"/>
    <property type="evidence" value="ECO:0007669"/>
    <property type="project" value="TreeGrafter"/>
</dbReference>
<dbReference type="SMART" id="SM00802">
    <property type="entry name" value="UME"/>
    <property type="match status" value="1"/>
</dbReference>
<gene>
    <name evidence="26" type="ORF">AC579_9799</name>
</gene>
<dbReference type="InterPro" id="IPR058681">
    <property type="entry name" value="HEAT_MEC1_N"/>
</dbReference>
<comment type="subcellular location">
    <subcellularLocation>
        <location evidence="1">Nucleus</location>
    </subcellularLocation>
</comment>
<evidence type="ECO:0000256" key="3">
    <source>
        <dbReference type="ARBA" id="ARBA00011370"/>
    </source>
</evidence>
<evidence type="ECO:0000256" key="6">
    <source>
        <dbReference type="ARBA" id="ARBA00022527"/>
    </source>
</evidence>
<evidence type="ECO:0000256" key="7">
    <source>
        <dbReference type="ARBA" id="ARBA00022679"/>
    </source>
</evidence>
<dbReference type="EMBL" id="LFZO01000005">
    <property type="protein sequence ID" value="KXT18615.1"/>
    <property type="molecule type" value="Genomic_DNA"/>
</dbReference>
<dbReference type="GO" id="GO:0005634">
    <property type="term" value="C:nucleus"/>
    <property type="evidence" value="ECO:0007669"/>
    <property type="project" value="UniProtKB-SubCell"/>
</dbReference>
<dbReference type="Proteomes" id="UP000073492">
    <property type="component" value="Unassembled WGS sequence"/>
</dbReference>
<evidence type="ECO:0000256" key="5">
    <source>
        <dbReference type="ARBA" id="ARBA00021345"/>
    </source>
</evidence>
<dbReference type="GO" id="GO:0004674">
    <property type="term" value="F:protein serine/threonine kinase activity"/>
    <property type="evidence" value="ECO:0007669"/>
    <property type="project" value="UniProtKB-KW"/>
</dbReference>
<evidence type="ECO:0000256" key="19">
    <source>
        <dbReference type="ARBA" id="ARBA00033001"/>
    </source>
</evidence>
<dbReference type="Pfam" id="PF23593">
    <property type="entry name" value="HEAT_ATR"/>
    <property type="match status" value="1"/>
</dbReference>
<dbReference type="InterPro" id="IPR056802">
    <property type="entry name" value="ATR-like_M-HEAT"/>
</dbReference>
<protein>
    <recommendedName>
        <fullName evidence="5">Serine/threonine-protein kinase MEC1</fullName>
        <ecNumber evidence="4">2.7.11.1</ecNumber>
    </recommendedName>
    <alternativeName>
        <fullName evidence="19">ATR homolog</fullName>
    </alternativeName>
    <alternativeName>
        <fullName evidence="18">DNA-damage checkpoint kinase MEC1</fullName>
    </alternativeName>
    <alternativeName>
        <fullName evidence="17">Mitosis entry checkpoint protein 1</fullName>
    </alternativeName>
</protein>
<dbReference type="InterPro" id="IPR011009">
    <property type="entry name" value="Kinase-like_dom_sf"/>
</dbReference>
<evidence type="ECO:0000256" key="9">
    <source>
        <dbReference type="ARBA" id="ARBA00022763"/>
    </source>
</evidence>
<keyword evidence="15" id="KW-0469">Meiosis</keyword>
<dbReference type="CDD" id="cd00892">
    <property type="entry name" value="PIKKc_ATR"/>
    <property type="match status" value="1"/>
</dbReference>
<evidence type="ECO:0000256" key="1">
    <source>
        <dbReference type="ARBA" id="ARBA00004123"/>
    </source>
</evidence>
<dbReference type="SUPFAM" id="SSF48371">
    <property type="entry name" value="ARM repeat"/>
    <property type="match status" value="1"/>
</dbReference>
<evidence type="ECO:0000259" key="25">
    <source>
        <dbReference type="PROSITE" id="PS51190"/>
    </source>
</evidence>
<dbReference type="FunFam" id="1.10.1070.11:FF:000031">
    <property type="entry name" value="Phosphatidyl inositol 3-kinase"/>
    <property type="match status" value="1"/>
</dbReference>
<comment type="subunit">
    <text evidence="3">Associates with DNA double-strand breaks.</text>
</comment>
<dbReference type="InterPro" id="IPR016024">
    <property type="entry name" value="ARM-type_fold"/>
</dbReference>
<dbReference type="PROSITE" id="PS51190">
    <property type="entry name" value="FATC"/>
    <property type="match status" value="1"/>
</dbReference>
<keyword evidence="9" id="KW-0227">DNA damage</keyword>
<dbReference type="PANTHER" id="PTHR11139">
    <property type="entry name" value="ATAXIA TELANGIECTASIA MUTATED ATM -RELATED"/>
    <property type="match status" value="1"/>
</dbReference>
<evidence type="ECO:0000313" key="27">
    <source>
        <dbReference type="Proteomes" id="UP000073492"/>
    </source>
</evidence>
<comment type="function">
    <text evidence="16">Serine/threonine protein kinase which activates checkpoint signaling upon genotoxic stresses such as ionizing radiation (IR), ultraviolet light (UV), or DNA replication stalling, thereby acting as a DNA damage sensor. Recognizes the substrate consensus sequence [ST]-Q. Phosphorylates histone H2A to form H2AS128ph (gamma-H2A) at sites of DNA damage, involved in the regulation of DNA damage response mechanism. Required for the control of telomere length and genome stability.</text>
</comment>
<dbReference type="GO" id="GO:0005694">
    <property type="term" value="C:chromosome"/>
    <property type="evidence" value="ECO:0007669"/>
    <property type="project" value="TreeGrafter"/>
</dbReference>
<comment type="catalytic activity">
    <reaction evidence="20">
        <text>L-threonyl-[protein] + ATP = O-phospho-L-threonyl-[protein] + ADP + H(+)</text>
        <dbReference type="Rhea" id="RHEA:46608"/>
        <dbReference type="Rhea" id="RHEA-COMP:11060"/>
        <dbReference type="Rhea" id="RHEA-COMP:11605"/>
        <dbReference type="ChEBI" id="CHEBI:15378"/>
        <dbReference type="ChEBI" id="CHEBI:30013"/>
        <dbReference type="ChEBI" id="CHEBI:30616"/>
        <dbReference type="ChEBI" id="CHEBI:61977"/>
        <dbReference type="ChEBI" id="CHEBI:456216"/>
        <dbReference type="EC" id="2.7.11.1"/>
    </reaction>
</comment>
<dbReference type="GO" id="GO:0005524">
    <property type="term" value="F:ATP binding"/>
    <property type="evidence" value="ECO:0007669"/>
    <property type="project" value="UniProtKB-KW"/>
</dbReference>
<keyword evidence="27" id="KW-1185">Reference proteome</keyword>
<evidence type="ECO:0000256" key="11">
    <source>
        <dbReference type="ARBA" id="ARBA00022840"/>
    </source>
</evidence>
<dbReference type="Pfam" id="PF25030">
    <property type="entry name" value="M-HEAT_ATR"/>
    <property type="match status" value="1"/>
</dbReference>
<evidence type="ECO:0000256" key="8">
    <source>
        <dbReference type="ARBA" id="ARBA00022741"/>
    </source>
</evidence>
<evidence type="ECO:0000259" key="24">
    <source>
        <dbReference type="PROSITE" id="PS51189"/>
    </source>
</evidence>